<dbReference type="Gene3D" id="3.60.15.10">
    <property type="entry name" value="Ribonuclease Z/Hydroxyacylglutathione hydrolase-like"/>
    <property type="match status" value="1"/>
</dbReference>
<evidence type="ECO:0000259" key="6">
    <source>
        <dbReference type="SMART" id="SM00849"/>
    </source>
</evidence>
<dbReference type="InterPro" id="IPR051013">
    <property type="entry name" value="MBL_superfamily_lactonases"/>
</dbReference>
<comment type="similarity">
    <text evidence="2">Belongs to the metallo-beta-lactamase superfamily.</text>
</comment>
<dbReference type="PANTHER" id="PTHR42978">
    <property type="entry name" value="QUORUM-QUENCHING LACTONASE YTNP-RELATED-RELATED"/>
    <property type="match status" value="1"/>
</dbReference>
<dbReference type="CDD" id="cd07730">
    <property type="entry name" value="metallo-hydrolase-like_MBL-fold"/>
    <property type="match status" value="1"/>
</dbReference>
<evidence type="ECO:0000313" key="7">
    <source>
        <dbReference type="EMBL" id="KAF2097065.1"/>
    </source>
</evidence>
<keyword evidence="3" id="KW-0479">Metal-binding</keyword>
<proteinExistence type="inferred from homology"/>
<dbReference type="Pfam" id="PF00753">
    <property type="entry name" value="Lactamase_B"/>
    <property type="match status" value="1"/>
</dbReference>
<dbReference type="GO" id="GO:0046872">
    <property type="term" value="F:metal ion binding"/>
    <property type="evidence" value="ECO:0007669"/>
    <property type="project" value="UniProtKB-KW"/>
</dbReference>
<keyword evidence="8" id="KW-1185">Reference proteome</keyword>
<sequence>MSDFIPLPEPSSNQPTIQLSRLEGGYLHLPSDLFMTPNTTNTTHFRVPDMCWLLRHPSGKSMVFDLGMRKDIENFTPGVYKRLQELIKSEIPEDVFDSLRAGGVDPQKDIDLCLLSHIHYDHCGDPSKFGPNTQFMVGPGAGKLLWGENAYPVDKHSHFDSKLLPRDRAKELPIPGEAPEGYWKPLGPFPEAHDFFGDSSVFIVNAPGHLPGHVNLLVRERSGGWIYLAGDTAHHSDLLDGKAEVSTYTDAATGCLKCAHSDKEAAETHIKRVRRLRDEGGVEIILHHDMNWFEKNKNRFPVSS</sequence>
<dbReference type="GO" id="GO:0016787">
    <property type="term" value="F:hydrolase activity"/>
    <property type="evidence" value="ECO:0007669"/>
    <property type="project" value="UniProtKB-KW"/>
</dbReference>
<dbReference type="AlphaFoldDB" id="A0A9P4ID43"/>
<evidence type="ECO:0000256" key="5">
    <source>
        <dbReference type="ARBA" id="ARBA00022833"/>
    </source>
</evidence>
<keyword evidence="4" id="KW-0378">Hydrolase</keyword>
<dbReference type="InterPro" id="IPR036866">
    <property type="entry name" value="RibonucZ/Hydroxyglut_hydro"/>
</dbReference>
<dbReference type="PANTHER" id="PTHR42978:SF2">
    <property type="entry name" value="102 KBASES UNSTABLE REGION: FROM 1 TO 119443"/>
    <property type="match status" value="1"/>
</dbReference>
<evidence type="ECO:0000256" key="2">
    <source>
        <dbReference type="ARBA" id="ARBA00007749"/>
    </source>
</evidence>
<feature type="domain" description="Metallo-beta-lactamase" evidence="6">
    <location>
        <begin position="48"/>
        <end position="288"/>
    </location>
</feature>
<dbReference type="OrthoDB" id="10250730at2759"/>
<comment type="caution">
    <text evidence="7">The sequence shown here is derived from an EMBL/GenBank/DDBJ whole genome shotgun (WGS) entry which is preliminary data.</text>
</comment>
<keyword evidence="5" id="KW-0862">Zinc</keyword>
<gene>
    <name evidence="7" type="ORF">NA57DRAFT_66768</name>
</gene>
<accession>A0A9P4ID43</accession>
<evidence type="ECO:0000256" key="3">
    <source>
        <dbReference type="ARBA" id="ARBA00022723"/>
    </source>
</evidence>
<reference evidence="7" key="1">
    <citation type="journal article" date="2020" name="Stud. Mycol.">
        <title>101 Dothideomycetes genomes: a test case for predicting lifestyles and emergence of pathogens.</title>
        <authorList>
            <person name="Haridas S."/>
            <person name="Albert R."/>
            <person name="Binder M."/>
            <person name="Bloem J."/>
            <person name="Labutti K."/>
            <person name="Salamov A."/>
            <person name="Andreopoulos B."/>
            <person name="Baker S."/>
            <person name="Barry K."/>
            <person name="Bills G."/>
            <person name="Bluhm B."/>
            <person name="Cannon C."/>
            <person name="Castanera R."/>
            <person name="Culley D."/>
            <person name="Daum C."/>
            <person name="Ezra D."/>
            <person name="Gonzalez J."/>
            <person name="Henrissat B."/>
            <person name="Kuo A."/>
            <person name="Liang C."/>
            <person name="Lipzen A."/>
            <person name="Lutzoni F."/>
            <person name="Magnuson J."/>
            <person name="Mondo S."/>
            <person name="Nolan M."/>
            <person name="Ohm R."/>
            <person name="Pangilinan J."/>
            <person name="Park H.-J."/>
            <person name="Ramirez L."/>
            <person name="Alfaro M."/>
            <person name="Sun H."/>
            <person name="Tritt A."/>
            <person name="Yoshinaga Y."/>
            <person name="Zwiers L.-H."/>
            <person name="Turgeon B."/>
            <person name="Goodwin S."/>
            <person name="Spatafora J."/>
            <person name="Crous P."/>
            <person name="Grigoriev I."/>
        </authorList>
    </citation>
    <scope>NUCLEOTIDE SEQUENCE</scope>
    <source>
        <strain evidence="7">CBS 133067</strain>
    </source>
</reference>
<comment type="cofactor">
    <cofactor evidence="1">
        <name>Zn(2+)</name>
        <dbReference type="ChEBI" id="CHEBI:29105"/>
    </cofactor>
</comment>
<organism evidence="7 8">
    <name type="scientific">Rhizodiscina lignyota</name>
    <dbReference type="NCBI Taxonomy" id="1504668"/>
    <lineage>
        <taxon>Eukaryota</taxon>
        <taxon>Fungi</taxon>
        <taxon>Dikarya</taxon>
        <taxon>Ascomycota</taxon>
        <taxon>Pezizomycotina</taxon>
        <taxon>Dothideomycetes</taxon>
        <taxon>Pleosporomycetidae</taxon>
        <taxon>Aulographales</taxon>
        <taxon>Rhizodiscinaceae</taxon>
        <taxon>Rhizodiscina</taxon>
    </lineage>
</organism>
<dbReference type="SUPFAM" id="SSF56281">
    <property type="entry name" value="Metallo-hydrolase/oxidoreductase"/>
    <property type="match status" value="1"/>
</dbReference>
<dbReference type="Proteomes" id="UP000799772">
    <property type="component" value="Unassembled WGS sequence"/>
</dbReference>
<dbReference type="InterPro" id="IPR001279">
    <property type="entry name" value="Metallo-B-lactamas"/>
</dbReference>
<evidence type="ECO:0000256" key="1">
    <source>
        <dbReference type="ARBA" id="ARBA00001947"/>
    </source>
</evidence>
<dbReference type="SMART" id="SM00849">
    <property type="entry name" value="Lactamase_B"/>
    <property type="match status" value="1"/>
</dbReference>
<name>A0A9P4ID43_9PEZI</name>
<evidence type="ECO:0000256" key="4">
    <source>
        <dbReference type="ARBA" id="ARBA00022801"/>
    </source>
</evidence>
<dbReference type="EMBL" id="ML978128">
    <property type="protein sequence ID" value="KAF2097065.1"/>
    <property type="molecule type" value="Genomic_DNA"/>
</dbReference>
<evidence type="ECO:0000313" key="8">
    <source>
        <dbReference type="Proteomes" id="UP000799772"/>
    </source>
</evidence>
<protein>
    <submittedName>
        <fullName evidence="7">Metallo-hydrolase/oxidoreductase</fullName>
    </submittedName>
</protein>